<comment type="caution">
    <text evidence="2">The sequence shown here is derived from an EMBL/GenBank/DDBJ whole genome shotgun (WGS) entry which is preliminary data.</text>
</comment>
<evidence type="ECO:0000313" key="2">
    <source>
        <dbReference type="EMBL" id="ENZ34572.1"/>
    </source>
</evidence>
<dbReference type="HOGENOM" id="CLU_501272_0_0_9"/>
<feature type="region of interest" description="Disordered" evidence="1">
    <location>
        <begin position="216"/>
        <end position="332"/>
    </location>
</feature>
<proteinExistence type="predicted"/>
<evidence type="ECO:0008006" key="4">
    <source>
        <dbReference type="Google" id="ProtNLM"/>
    </source>
</evidence>
<feature type="region of interest" description="Disordered" evidence="1">
    <location>
        <begin position="142"/>
        <end position="174"/>
    </location>
</feature>
<reference evidence="2 3" key="1">
    <citation type="submission" date="2013-01" db="EMBL/GenBank/DDBJ databases">
        <title>The Genome Sequence of Clostridium bolteae 90B8.</title>
        <authorList>
            <consortium name="The Broad Institute Genome Sequencing Platform"/>
            <person name="Earl A."/>
            <person name="Ward D."/>
            <person name="Feldgarden M."/>
            <person name="Gevers D."/>
            <person name="Courvalin P."/>
            <person name="Lambert T."/>
            <person name="Walker B."/>
            <person name="Young S.K."/>
            <person name="Zeng Q."/>
            <person name="Gargeya S."/>
            <person name="Fitzgerald M."/>
            <person name="Haas B."/>
            <person name="Abouelleil A."/>
            <person name="Alvarado L."/>
            <person name="Arachchi H.M."/>
            <person name="Berlin A.M."/>
            <person name="Chapman S.B."/>
            <person name="Dewar J."/>
            <person name="Goldberg J."/>
            <person name="Griggs A."/>
            <person name="Gujja S."/>
            <person name="Hansen M."/>
            <person name="Howarth C."/>
            <person name="Imamovic A."/>
            <person name="Larimer J."/>
            <person name="McCowan C."/>
            <person name="Murphy C."/>
            <person name="Neiman D."/>
            <person name="Pearson M."/>
            <person name="Priest M."/>
            <person name="Roberts A."/>
            <person name="Saif S."/>
            <person name="Shea T."/>
            <person name="Sisk P."/>
            <person name="Sykes S."/>
            <person name="Wortman J."/>
            <person name="Nusbaum C."/>
            <person name="Birren B."/>
        </authorList>
    </citation>
    <scope>NUCLEOTIDE SEQUENCE [LARGE SCALE GENOMIC DNA]</scope>
    <source>
        <strain evidence="2 3">90B8</strain>
    </source>
</reference>
<accession>R0AR67</accession>
<evidence type="ECO:0000313" key="3">
    <source>
        <dbReference type="Proteomes" id="UP000013041"/>
    </source>
</evidence>
<gene>
    <name evidence="2" type="ORF">HMPREF1097_03959</name>
</gene>
<dbReference type="AlphaFoldDB" id="R0AR67"/>
<evidence type="ECO:0000256" key="1">
    <source>
        <dbReference type="SAM" id="MobiDB-lite"/>
    </source>
</evidence>
<protein>
    <recommendedName>
        <fullName evidence="4">BppU N-terminal domain-containing protein</fullName>
    </recommendedName>
</protein>
<dbReference type="Proteomes" id="UP000013041">
    <property type="component" value="Unassembled WGS sequence"/>
</dbReference>
<dbReference type="RefSeq" id="WP_002573187.1">
    <property type="nucleotide sequence ID" value="NZ_KB851156.1"/>
</dbReference>
<feature type="compositionally biased region" description="Low complexity" evidence="1">
    <location>
        <begin position="216"/>
        <end position="321"/>
    </location>
</feature>
<sequence length="543" mass="57609">MITVVGRKLVIPEKDSQIGTTYDNNSEVRHIRLNRITAGGVDLANLRFKLDLEYEDAILDTCLLDAEVQEAYILLTWSIPAACVSHKGTVWIAVRAYDENGTIKWATNPGAVYVGHTIFDGEAYKGHLAEFEQLEERITQKAETLDANESKRQEAEEQRKANEERRVNNEAEWQRQAETAIAKANTTLEKATEKAEEATQAAATATVKAEAAEASSEAANQSANTASQAANTAAIRATEAEGSATAASRSESTASQAASTATAKAEAAEASSTAANQSANTASHAADTATTRATEAERSATAANQSANTASQAAATATNKATEAERSAEEANQIAQGLGGFNGKASSVSAVDEQGLLGGADGTSNVQELLDALAQKVALELVSNSKLAEILSGYIATSSINNTGLVTEEGFVADARQMNPNVAGSLAAKVKKNTDDIVTANSNLEWKLNGTYKATDTCPLPEKYNELMIKIYRTSDYAYTCGVNILKAEIGKNTGNWMTGCGRDANGWDVKIVIAITNTIAINSVFINAADNKSNFSFVVYYR</sequence>
<organism evidence="2 3">
    <name type="scientific">Enterocloster bolteae 90B8</name>
    <dbReference type="NCBI Taxonomy" id="997897"/>
    <lineage>
        <taxon>Bacteria</taxon>
        <taxon>Bacillati</taxon>
        <taxon>Bacillota</taxon>
        <taxon>Clostridia</taxon>
        <taxon>Lachnospirales</taxon>
        <taxon>Lachnospiraceae</taxon>
        <taxon>Enterocloster</taxon>
    </lineage>
</organism>
<dbReference type="EMBL" id="AGYG01000028">
    <property type="protein sequence ID" value="ENZ34572.1"/>
    <property type="molecule type" value="Genomic_DNA"/>
</dbReference>
<dbReference type="PATRIC" id="fig|997897.5.peg.4168"/>
<name>R0AR67_9FIRM</name>